<dbReference type="InterPro" id="IPR050204">
    <property type="entry name" value="AraC_XylS_family_regulators"/>
</dbReference>
<dbReference type="PROSITE" id="PS00041">
    <property type="entry name" value="HTH_ARAC_FAMILY_1"/>
    <property type="match status" value="1"/>
</dbReference>
<dbReference type="PROSITE" id="PS01124">
    <property type="entry name" value="HTH_ARAC_FAMILY_2"/>
    <property type="match status" value="1"/>
</dbReference>
<sequence length="292" mass="33156">MTALVPPDLIPNWIPGEKTTDSAHLGWRGITLKGYRYGEQEADIPPMRDYMLVVYQGGKSTMRRRSGGRWHSEVVERGVISLLTRAEQSVWHWDQPIDVKHIHLQHGAIASTAEQVFERDLAKVDIQDSVRSEDAMMPLYLRMLEKELNGHGLGERLYVDAIRTQIAIHVLRHYAKVSFRSVESGSLEAGLSRRISEFIEERLSVSIALDDLASLTGLSPYHFSRKFKGAFGMAPHAYVVARRIARAKRLLRDCKLPIKVVAADCGFSDQSHLNRVFRRHTGTTPSRYRGDR</sequence>
<dbReference type="GO" id="GO:0003700">
    <property type="term" value="F:DNA-binding transcription factor activity"/>
    <property type="evidence" value="ECO:0007669"/>
    <property type="project" value="InterPro"/>
</dbReference>
<protein>
    <submittedName>
        <fullName evidence="5">Helix-turn-helix transcriptional regulator</fullName>
    </submittedName>
</protein>
<dbReference type="InterPro" id="IPR018060">
    <property type="entry name" value="HTH_AraC"/>
</dbReference>
<dbReference type="GO" id="GO:0043565">
    <property type="term" value="F:sequence-specific DNA binding"/>
    <property type="evidence" value="ECO:0007669"/>
    <property type="project" value="InterPro"/>
</dbReference>
<evidence type="ECO:0000313" key="5">
    <source>
        <dbReference type="EMBL" id="TXL74137.1"/>
    </source>
</evidence>
<dbReference type="Proteomes" id="UP000321638">
    <property type="component" value="Unassembled WGS sequence"/>
</dbReference>
<dbReference type="EMBL" id="VDUZ01000020">
    <property type="protein sequence ID" value="TXL74137.1"/>
    <property type="molecule type" value="Genomic_DNA"/>
</dbReference>
<keyword evidence="2" id="KW-0238">DNA-binding</keyword>
<dbReference type="InterPro" id="IPR018062">
    <property type="entry name" value="HTH_AraC-typ_CS"/>
</dbReference>
<keyword evidence="6" id="KW-1185">Reference proteome</keyword>
<evidence type="ECO:0000259" key="4">
    <source>
        <dbReference type="PROSITE" id="PS01124"/>
    </source>
</evidence>
<gene>
    <name evidence="5" type="ORF">FHP25_18215</name>
</gene>
<feature type="domain" description="HTH araC/xylS-type" evidence="4">
    <location>
        <begin position="193"/>
        <end position="291"/>
    </location>
</feature>
<dbReference type="InterPro" id="IPR009057">
    <property type="entry name" value="Homeodomain-like_sf"/>
</dbReference>
<organism evidence="5 6">
    <name type="scientific">Vineibacter terrae</name>
    <dbReference type="NCBI Taxonomy" id="2586908"/>
    <lineage>
        <taxon>Bacteria</taxon>
        <taxon>Pseudomonadati</taxon>
        <taxon>Pseudomonadota</taxon>
        <taxon>Alphaproteobacteria</taxon>
        <taxon>Hyphomicrobiales</taxon>
        <taxon>Vineibacter</taxon>
    </lineage>
</organism>
<comment type="caution">
    <text evidence="5">The sequence shown here is derived from an EMBL/GenBank/DDBJ whole genome shotgun (WGS) entry which is preliminary data.</text>
</comment>
<evidence type="ECO:0000256" key="3">
    <source>
        <dbReference type="ARBA" id="ARBA00023163"/>
    </source>
</evidence>
<dbReference type="AlphaFoldDB" id="A0A5C8PJW6"/>
<evidence type="ECO:0000313" key="6">
    <source>
        <dbReference type="Proteomes" id="UP000321638"/>
    </source>
</evidence>
<dbReference type="SMART" id="SM00342">
    <property type="entry name" value="HTH_ARAC"/>
    <property type="match status" value="1"/>
</dbReference>
<dbReference type="OrthoDB" id="9806208at2"/>
<dbReference type="Pfam" id="PF12833">
    <property type="entry name" value="HTH_18"/>
    <property type="match status" value="1"/>
</dbReference>
<dbReference type="Gene3D" id="1.10.10.60">
    <property type="entry name" value="Homeodomain-like"/>
    <property type="match status" value="2"/>
</dbReference>
<dbReference type="RefSeq" id="WP_147848384.1">
    <property type="nucleotide sequence ID" value="NZ_VDUZ01000020.1"/>
</dbReference>
<dbReference type="SUPFAM" id="SSF46689">
    <property type="entry name" value="Homeodomain-like"/>
    <property type="match status" value="2"/>
</dbReference>
<accession>A0A5C8PJW6</accession>
<evidence type="ECO:0000256" key="1">
    <source>
        <dbReference type="ARBA" id="ARBA00023015"/>
    </source>
</evidence>
<name>A0A5C8PJW6_9HYPH</name>
<proteinExistence type="predicted"/>
<dbReference type="PANTHER" id="PTHR46796:SF6">
    <property type="entry name" value="ARAC SUBFAMILY"/>
    <property type="match status" value="1"/>
</dbReference>
<reference evidence="5 6" key="1">
    <citation type="submission" date="2019-06" db="EMBL/GenBank/DDBJ databases">
        <title>New taxonomy in bacterial strain CC-CFT640, isolated from vineyard.</title>
        <authorList>
            <person name="Lin S.-Y."/>
            <person name="Tsai C.-F."/>
            <person name="Young C.-C."/>
        </authorList>
    </citation>
    <scope>NUCLEOTIDE SEQUENCE [LARGE SCALE GENOMIC DNA]</scope>
    <source>
        <strain evidence="5 6">CC-CFT640</strain>
    </source>
</reference>
<keyword evidence="3" id="KW-0804">Transcription</keyword>
<evidence type="ECO:0000256" key="2">
    <source>
        <dbReference type="ARBA" id="ARBA00023125"/>
    </source>
</evidence>
<dbReference type="PANTHER" id="PTHR46796">
    <property type="entry name" value="HTH-TYPE TRANSCRIPTIONAL ACTIVATOR RHAS-RELATED"/>
    <property type="match status" value="1"/>
</dbReference>
<keyword evidence="1" id="KW-0805">Transcription regulation</keyword>